<evidence type="ECO:0000256" key="3">
    <source>
        <dbReference type="ARBA" id="ARBA00023082"/>
    </source>
</evidence>
<dbReference type="EMBL" id="SIHJ01000001">
    <property type="protein sequence ID" value="TWT37910.1"/>
    <property type="molecule type" value="Genomic_DNA"/>
</dbReference>
<keyword evidence="4" id="KW-0804">Transcription</keyword>
<proteinExistence type="inferred from homology"/>
<comment type="similarity">
    <text evidence="1">Belongs to the sigma-70 factor family. ECF subfamily.</text>
</comment>
<dbReference type="InterPro" id="IPR007627">
    <property type="entry name" value="RNA_pol_sigma70_r2"/>
</dbReference>
<dbReference type="Pfam" id="PF04542">
    <property type="entry name" value="Sigma70_r2"/>
    <property type="match status" value="1"/>
</dbReference>
<keyword evidence="3" id="KW-0731">Sigma factor</keyword>
<dbReference type="InterPro" id="IPR014284">
    <property type="entry name" value="RNA_pol_sigma-70_dom"/>
</dbReference>
<protein>
    <submittedName>
        <fullName evidence="6">ECF RNA polymerase sigma factor SigW</fullName>
    </submittedName>
</protein>
<dbReference type="NCBIfam" id="TIGR02937">
    <property type="entry name" value="sigma70-ECF"/>
    <property type="match status" value="1"/>
</dbReference>
<sequence length="196" mass="21874">MTFATETLEAQTASSETPLESLVRAAQTGDRAAFGELVERYEGMVKSVALRRLGDEAEALELAQDVFMKAMQRIDQLKEPAAIGGWLRQITVRMAINRQVRRKPVVSAEPQTLEATVYEDRTPLDTALTNERAQQVRGGLDRLGEMDRSTLVAFYVRGESLNEMSVAFRAPVGTIKRRLHVARKRLAAELEMLQAV</sequence>
<accession>A0A5C5VJ15</accession>
<dbReference type="PANTHER" id="PTHR43133:SF51">
    <property type="entry name" value="RNA POLYMERASE SIGMA FACTOR"/>
    <property type="match status" value="1"/>
</dbReference>
<dbReference type="InterPro" id="IPR039425">
    <property type="entry name" value="RNA_pol_sigma-70-like"/>
</dbReference>
<comment type="caution">
    <text evidence="6">The sequence shown here is derived from an EMBL/GenBank/DDBJ whole genome shotgun (WGS) entry which is preliminary data.</text>
</comment>
<evidence type="ECO:0000313" key="6">
    <source>
        <dbReference type="EMBL" id="TWT37910.1"/>
    </source>
</evidence>
<dbReference type="RefSeq" id="WP_146565211.1">
    <property type="nucleotide sequence ID" value="NZ_SIHJ01000001.1"/>
</dbReference>
<name>A0A5C5VJ15_9BACT</name>
<dbReference type="AlphaFoldDB" id="A0A5C5VJ15"/>
<dbReference type="OrthoDB" id="9795666at2"/>
<dbReference type="SUPFAM" id="SSF88946">
    <property type="entry name" value="Sigma2 domain of RNA polymerase sigma factors"/>
    <property type="match status" value="1"/>
</dbReference>
<dbReference type="GO" id="GO:0016987">
    <property type="term" value="F:sigma factor activity"/>
    <property type="evidence" value="ECO:0007669"/>
    <property type="project" value="UniProtKB-KW"/>
</dbReference>
<dbReference type="PANTHER" id="PTHR43133">
    <property type="entry name" value="RNA POLYMERASE ECF-TYPE SIGMA FACTO"/>
    <property type="match status" value="1"/>
</dbReference>
<organism evidence="6 7">
    <name type="scientific">Posidoniimonas corsicana</name>
    <dbReference type="NCBI Taxonomy" id="1938618"/>
    <lineage>
        <taxon>Bacteria</taxon>
        <taxon>Pseudomonadati</taxon>
        <taxon>Planctomycetota</taxon>
        <taxon>Planctomycetia</taxon>
        <taxon>Pirellulales</taxon>
        <taxon>Lacipirellulaceae</taxon>
        <taxon>Posidoniimonas</taxon>
    </lineage>
</organism>
<feature type="domain" description="RNA polymerase sigma-70 region 2" evidence="5">
    <location>
        <begin position="37"/>
        <end position="101"/>
    </location>
</feature>
<dbReference type="InterPro" id="IPR013324">
    <property type="entry name" value="RNA_pol_sigma_r3/r4-like"/>
</dbReference>
<reference evidence="6 7" key="1">
    <citation type="submission" date="2019-02" db="EMBL/GenBank/DDBJ databases">
        <title>Deep-cultivation of Planctomycetes and their phenomic and genomic characterization uncovers novel biology.</title>
        <authorList>
            <person name="Wiegand S."/>
            <person name="Jogler M."/>
            <person name="Boedeker C."/>
            <person name="Pinto D."/>
            <person name="Vollmers J."/>
            <person name="Rivas-Marin E."/>
            <person name="Kohn T."/>
            <person name="Peeters S.H."/>
            <person name="Heuer A."/>
            <person name="Rast P."/>
            <person name="Oberbeckmann S."/>
            <person name="Bunk B."/>
            <person name="Jeske O."/>
            <person name="Meyerdierks A."/>
            <person name="Storesund J.E."/>
            <person name="Kallscheuer N."/>
            <person name="Luecker S."/>
            <person name="Lage O.M."/>
            <person name="Pohl T."/>
            <person name="Merkel B.J."/>
            <person name="Hornburger P."/>
            <person name="Mueller R.-W."/>
            <person name="Bruemmer F."/>
            <person name="Labrenz M."/>
            <person name="Spormann A.M."/>
            <person name="Op Den Camp H."/>
            <person name="Overmann J."/>
            <person name="Amann R."/>
            <person name="Jetten M.S.M."/>
            <person name="Mascher T."/>
            <person name="Medema M.H."/>
            <person name="Devos D.P."/>
            <person name="Kaster A.-K."/>
            <person name="Ovreas L."/>
            <person name="Rohde M."/>
            <person name="Galperin M.Y."/>
            <person name="Jogler C."/>
        </authorList>
    </citation>
    <scope>NUCLEOTIDE SEQUENCE [LARGE SCALE GENOMIC DNA]</scope>
    <source>
        <strain evidence="6 7">KOR34</strain>
    </source>
</reference>
<dbReference type="InterPro" id="IPR013325">
    <property type="entry name" value="RNA_pol_sigma_r2"/>
</dbReference>
<dbReference type="Gene3D" id="1.10.1740.10">
    <property type="match status" value="1"/>
</dbReference>
<dbReference type="SUPFAM" id="SSF88659">
    <property type="entry name" value="Sigma3 and sigma4 domains of RNA polymerase sigma factors"/>
    <property type="match status" value="1"/>
</dbReference>
<evidence type="ECO:0000313" key="7">
    <source>
        <dbReference type="Proteomes" id="UP000316714"/>
    </source>
</evidence>
<dbReference type="Gene3D" id="1.10.10.10">
    <property type="entry name" value="Winged helix-like DNA-binding domain superfamily/Winged helix DNA-binding domain"/>
    <property type="match status" value="1"/>
</dbReference>
<evidence type="ECO:0000259" key="5">
    <source>
        <dbReference type="Pfam" id="PF04542"/>
    </source>
</evidence>
<dbReference type="GO" id="GO:0006352">
    <property type="term" value="P:DNA-templated transcription initiation"/>
    <property type="evidence" value="ECO:0007669"/>
    <property type="project" value="InterPro"/>
</dbReference>
<dbReference type="Proteomes" id="UP000316714">
    <property type="component" value="Unassembled WGS sequence"/>
</dbReference>
<evidence type="ECO:0000256" key="1">
    <source>
        <dbReference type="ARBA" id="ARBA00010641"/>
    </source>
</evidence>
<keyword evidence="2" id="KW-0805">Transcription regulation</keyword>
<gene>
    <name evidence="6" type="primary">sigW_1</name>
    <name evidence="6" type="ORF">KOR34_28760</name>
</gene>
<evidence type="ECO:0000256" key="4">
    <source>
        <dbReference type="ARBA" id="ARBA00023163"/>
    </source>
</evidence>
<keyword evidence="7" id="KW-1185">Reference proteome</keyword>
<evidence type="ECO:0000256" key="2">
    <source>
        <dbReference type="ARBA" id="ARBA00023015"/>
    </source>
</evidence>
<dbReference type="InterPro" id="IPR036388">
    <property type="entry name" value="WH-like_DNA-bd_sf"/>
</dbReference>